<evidence type="ECO:0000256" key="3">
    <source>
        <dbReference type="ARBA" id="ARBA00023235"/>
    </source>
</evidence>
<keyword evidence="3" id="KW-0413">Isomerase</keyword>
<dbReference type="AlphaFoldDB" id="X0UL78"/>
<evidence type="ECO:0000259" key="4">
    <source>
        <dbReference type="Pfam" id="PF01509"/>
    </source>
</evidence>
<dbReference type="Pfam" id="PF16198">
    <property type="entry name" value="TruB_C_2"/>
    <property type="match status" value="1"/>
</dbReference>
<protein>
    <recommendedName>
        <fullName evidence="1">tRNA pseudouridine(55) synthase</fullName>
        <ecNumber evidence="1">5.4.99.25</ecNumber>
    </recommendedName>
</protein>
<name>X0UL78_9ZZZZ</name>
<evidence type="ECO:0000259" key="5">
    <source>
        <dbReference type="Pfam" id="PF16198"/>
    </source>
</evidence>
<dbReference type="PANTHER" id="PTHR13767">
    <property type="entry name" value="TRNA-PSEUDOURIDINE SYNTHASE"/>
    <property type="match status" value="1"/>
</dbReference>
<dbReference type="InterPro" id="IPR014780">
    <property type="entry name" value="tRNA_psdUridine_synth_TruB"/>
</dbReference>
<keyword evidence="2" id="KW-0819">tRNA processing</keyword>
<dbReference type="GO" id="GO:0003723">
    <property type="term" value="F:RNA binding"/>
    <property type="evidence" value="ECO:0007669"/>
    <property type="project" value="InterPro"/>
</dbReference>
<dbReference type="SUPFAM" id="SSF55120">
    <property type="entry name" value="Pseudouridine synthase"/>
    <property type="match status" value="1"/>
</dbReference>
<dbReference type="InterPro" id="IPR002501">
    <property type="entry name" value="PsdUridine_synth_N"/>
</dbReference>
<feature type="domain" description="tRNA pseudouridylate synthase B C-terminal" evidence="5">
    <location>
        <begin position="48"/>
        <end position="105"/>
    </location>
</feature>
<dbReference type="Gene3D" id="3.30.2350.10">
    <property type="entry name" value="Pseudouridine synthase"/>
    <property type="match status" value="1"/>
</dbReference>
<evidence type="ECO:0000256" key="1">
    <source>
        <dbReference type="ARBA" id="ARBA00012787"/>
    </source>
</evidence>
<reference evidence="6" key="1">
    <citation type="journal article" date="2014" name="Front. Microbiol.">
        <title>High frequency of phylogenetically diverse reductive dehalogenase-homologous genes in deep subseafloor sedimentary metagenomes.</title>
        <authorList>
            <person name="Kawai M."/>
            <person name="Futagami T."/>
            <person name="Toyoda A."/>
            <person name="Takaki Y."/>
            <person name="Nishi S."/>
            <person name="Hori S."/>
            <person name="Arai W."/>
            <person name="Tsubouchi T."/>
            <person name="Morono Y."/>
            <person name="Uchiyama I."/>
            <person name="Ito T."/>
            <person name="Fujiyama A."/>
            <person name="Inagaki F."/>
            <person name="Takami H."/>
        </authorList>
    </citation>
    <scope>NUCLEOTIDE SEQUENCE</scope>
    <source>
        <strain evidence="6">Expedition CK06-06</strain>
    </source>
</reference>
<comment type="caution">
    <text evidence="6">The sequence shown here is derived from an EMBL/GenBank/DDBJ whole genome shotgun (WGS) entry which is preliminary data.</text>
</comment>
<evidence type="ECO:0000256" key="2">
    <source>
        <dbReference type="ARBA" id="ARBA00022694"/>
    </source>
</evidence>
<dbReference type="PANTHER" id="PTHR13767:SF2">
    <property type="entry name" value="PSEUDOURIDYLATE SYNTHASE TRUB1"/>
    <property type="match status" value="1"/>
</dbReference>
<feature type="non-terminal residue" evidence="6">
    <location>
        <position position="1"/>
    </location>
</feature>
<evidence type="ECO:0000313" key="6">
    <source>
        <dbReference type="EMBL" id="GAG06385.1"/>
    </source>
</evidence>
<organism evidence="6">
    <name type="scientific">marine sediment metagenome</name>
    <dbReference type="NCBI Taxonomy" id="412755"/>
    <lineage>
        <taxon>unclassified sequences</taxon>
        <taxon>metagenomes</taxon>
        <taxon>ecological metagenomes</taxon>
    </lineage>
</organism>
<dbReference type="InterPro" id="IPR020103">
    <property type="entry name" value="PsdUridine_synth_cat_dom_sf"/>
</dbReference>
<proteinExistence type="predicted"/>
<accession>X0UL78</accession>
<dbReference type="GO" id="GO:1990481">
    <property type="term" value="P:mRNA pseudouridine synthesis"/>
    <property type="evidence" value="ECO:0007669"/>
    <property type="project" value="TreeGrafter"/>
</dbReference>
<dbReference type="EMBL" id="BARS01028263">
    <property type="protein sequence ID" value="GAG06385.1"/>
    <property type="molecule type" value="Genomic_DNA"/>
</dbReference>
<dbReference type="GO" id="GO:0006400">
    <property type="term" value="P:tRNA modification"/>
    <property type="evidence" value="ECO:0007669"/>
    <property type="project" value="TreeGrafter"/>
</dbReference>
<feature type="domain" description="Pseudouridine synthase II N-terminal" evidence="4">
    <location>
        <begin position="1"/>
        <end position="47"/>
    </location>
</feature>
<dbReference type="EC" id="5.4.99.25" evidence="1"/>
<dbReference type="GO" id="GO:0005634">
    <property type="term" value="C:nucleus"/>
    <property type="evidence" value="ECO:0007669"/>
    <property type="project" value="TreeGrafter"/>
</dbReference>
<dbReference type="Pfam" id="PF01509">
    <property type="entry name" value="TruB_N"/>
    <property type="match status" value="1"/>
</dbReference>
<dbReference type="InterPro" id="IPR032819">
    <property type="entry name" value="TruB_C"/>
</dbReference>
<dbReference type="GO" id="GO:0160148">
    <property type="term" value="F:tRNA pseudouridine(55) synthase activity"/>
    <property type="evidence" value="ECO:0007669"/>
    <property type="project" value="UniProtKB-EC"/>
</dbReference>
<gene>
    <name evidence="6" type="ORF">S01H1_44311</name>
</gene>
<sequence length="174" mass="19734">KRAYELARNGVPVDLQEREVRVDYIDILSIDLPTVWIEVGCSSGTYIRTLAEDLGRSLGTGAHITFLRRIKSGQFLVDNACTVTQIDQHLFNNTVDKVIMSLKDALKGMMEAEIPDTLARRIRNGHKPHRGELFWEDIPSYNPGDYLKVVMWEELVAILKGASNGYDIIRVFNN</sequence>